<proteinExistence type="inferred from homology"/>
<dbReference type="AlphaFoldDB" id="A0A4R3J5L6"/>
<dbReference type="PANTHER" id="PTHR43667">
    <property type="entry name" value="CYCLOPROPANE-FATTY-ACYL-PHOSPHOLIPID SYNTHASE"/>
    <property type="match status" value="1"/>
</dbReference>
<evidence type="ECO:0000313" key="7">
    <source>
        <dbReference type="Proteomes" id="UP000295304"/>
    </source>
</evidence>
<dbReference type="Proteomes" id="UP000295304">
    <property type="component" value="Unassembled WGS sequence"/>
</dbReference>
<dbReference type="RefSeq" id="WP_207893218.1">
    <property type="nucleotide sequence ID" value="NZ_CP119676.1"/>
</dbReference>
<sequence length="415" mass="47646">MKLLSLLLRQLIQVGTLRVIDWRGKIHVFEGAYVGPHRTIRLHDRRVAYALFLNPELALGEAYTDGRLTIEGGQGIYDFLDFIGANMALRDGFVPFTRIAGAVRFALRRLHQLNPPGRARRNVAHHYDLSATLYDLFLDADRQYSCAYFETGAETLDEAQEKKKRHIEAKLLLKETHRVLDVGSGWGGLALDIARQSGARVDGVTLSTEQLGYARTRAEKAGLDARVHFDLRDYRTVEGKYDRIVSVGMFEHVGVDHYVRFFQKMGDLLKDDGVFLLHTIGRMDGPSGTNPWIRKYIFPGGYNPSLSEVARAVERANLNILDIEILRLHYAETLKAWRARFTANRARAEELYDARFFRMWEFYLALSEMAFRRLRHVVFQIQIGKEITATPLTRTYITEREHRNDANGRLPHRVA</sequence>
<dbReference type="SUPFAM" id="SSF53335">
    <property type="entry name" value="S-adenosyl-L-methionine-dependent methyltransferases"/>
    <property type="match status" value="1"/>
</dbReference>
<evidence type="ECO:0000256" key="3">
    <source>
        <dbReference type="ARBA" id="ARBA00022679"/>
    </source>
</evidence>
<dbReference type="PIRSF" id="PIRSF003085">
    <property type="entry name" value="CMAS"/>
    <property type="match status" value="1"/>
</dbReference>
<evidence type="ECO:0000313" key="6">
    <source>
        <dbReference type="EMBL" id="TCS60133.1"/>
    </source>
</evidence>
<protein>
    <submittedName>
        <fullName evidence="6">Cyclopropane-fatty-acyl-phospholipid synthase</fullName>
    </submittedName>
</protein>
<dbReference type="InterPro" id="IPR050723">
    <property type="entry name" value="CFA/CMAS"/>
</dbReference>
<dbReference type="Pfam" id="PF02353">
    <property type="entry name" value="CMAS"/>
    <property type="match status" value="1"/>
</dbReference>
<dbReference type="CDD" id="cd02440">
    <property type="entry name" value="AdoMet_MTases"/>
    <property type="match status" value="1"/>
</dbReference>
<dbReference type="PANTHER" id="PTHR43667:SF1">
    <property type="entry name" value="CYCLOPROPANE-FATTY-ACYL-PHOSPHOLIPID SYNTHASE"/>
    <property type="match status" value="1"/>
</dbReference>
<keyword evidence="4" id="KW-0949">S-adenosyl-L-methionine</keyword>
<name>A0A4R3J5L6_9PROT</name>
<dbReference type="GO" id="GO:0008168">
    <property type="term" value="F:methyltransferase activity"/>
    <property type="evidence" value="ECO:0007669"/>
    <property type="project" value="UniProtKB-KW"/>
</dbReference>
<gene>
    <name evidence="6" type="ORF">EDD55_11225</name>
</gene>
<dbReference type="EMBL" id="SLZW01000012">
    <property type="protein sequence ID" value="TCS60133.1"/>
    <property type="molecule type" value="Genomic_DNA"/>
</dbReference>
<dbReference type="InterPro" id="IPR003333">
    <property type="entry name" value="CMAS"/>
</dbReference>
<dbReference type="Gene3D" id="3.40.50.150">
    <property type="entry name" value="Vaccinia Virus protein VP39"/>
    <property type="match status" value="1"/>
</dbReference>
<accession>A0A4R3J5L6</accession>
<evidence type="ECO:0000256" key="2">
    <source>
        <dbReference type="ARBA" id="ARBA00022603"/>
    </source>
</evidence>
<organism evidence="6 7">
    <name type="scientific">Varunaivibrio sulfuroxidans</name>
    <dbReference type="NCBI Taxonomy" id="1773489"/>
    <lineage>
        <taxon>Bacteria</taxon>
        <taxon>Pseudomonadati</taxon>
        <taxon>Pseudomonadota</taxon>
        <taxon>Alphaproteobacteria</taxon>
        <taxon>Rhodospirillales</taxon>
        <taxon>Magnetovibrionaceae</taxon>
        <taxon>Varunaivibrio</taxon>
    </lineage>
</organism>
<comment type="similarity">
    <text evidence="1">Belongs to the CFA/CMAS family.</text>
</comment>
<keyword evidence="2" id="KW-0489">Methyltransferase</keyword>
<keyword evidence="7" id="KW-1185">Reference proteome</keyword>
<evidence type="ECO:0000256" key="4">
    <source>
        <dbReference type="ARBA" id="ARBA00022691"/>
    </source>
</evidence>
<keyword evidence="3" id="KW-0808">Transferase</keyword>
<keyword evidence="5" id="KW-0443">Lipid metabolism</keyword>
<reference evidence="6 7" key="1">
    <citation type="submission" date="2019-03" db="EMBL/GenBank/DDBJ databases">
        <title>Genomic Encyclopedia of Type Strains, Phase IV (KMG-IV): sequencing the most valuable type-strain genomes for metagenomic binning, comparative biology and taxonomic classification.</title>
        <authorList>
            <person name="Goeker M."/>
        </authorList>
    </citation>
    <scope>NUCLEOTIDE SEQUENCE [LARGE SCALE GENOMIC DNA]</scope>
    <source>
        <strain evidence="6 7">DSM 101688</strain>
    </source>
</reference>
<dbReference type="GO" id="GO:0008610">
    <property type="term" value="P:lipid biosynthetic process"/>
    <property type="evidence" value="ECO:0007669"/>
    <property type="project" value="InterPro"/>
</dbReference>
<evidence type="ECO:0000256" key="5">
    <source>
        <dbReference type="ARBA" id="ARBA00023098"/>
    </source>
</evidence>
<evidence type="ECO:0000256" key="1">
    <source>
        <dbReference type="ARBA" id="ARBA00010815"/>
    </source>
</evidence>
<comment type="caution">
    <text evidence="6">The sequence shown here is derived from an EMBL/GenBank/DDBJ whole genome shotgun (WGS) entry which is preliminary data.</text>
</comment>
<dbReference type="InterPro" id="IPR029063">
    <property type="entry name" value="SAM-dependent_MTases_sf"/>
</dbReference>
<dbReference type="GO" id="GO:0032259">
    <property type="term" value="P:methylation"/>
    <property type="evidence" value="ECO:0007669"/>
    <property type="project" value="UniProtKB-KW"/>
</dbReference>